<keyword evidence="8" id="KW-1185">Reference proteome</keyword>
<evidence type="ECO:0000256" key="1">
    <source>
        <dbReference type="ARBA" id="ARBA00008857"/>
    </source>
</evidence>
<evidence type="ECO:0000259" key="5">
    <source>
        <dbReference type="PROSITE" id="PS51898"/>
    </source>
</evidence>
<evidence type="ECO:0000256" key="4">
    <source>
        <dbReference type="PROSITE-ProRule" id="PRU01248"/>
    </source>
</evidence>
<dbReference type="SUPFAM" id="SSF56349">
    <property type="entry name" value="DNA breaking-rejoining enzymes"/>
    <property type="match status" value="1"/>
</dbReference>
<evidence type="ECO:0000256" key="2">
    <source>
        <dbReference type="ARBA" id="ARBA00023125"/>
    </source>
</evidence>
<comment type="similarity">
    <text evidence="1">Belongs to the 'phage' integrase family.</text>
</comment>
<name>A0ABY0V5B5_9ACTO</name>
<keyword evidence="3" id="KW-0233">DNA recombination</keyword>
<dbReference type="Proteomes" id="UP000198976">
    <property type="component" value="Chromosome I"/>
</dbReference>
<dbReference type="PROSITE" id="PS51900">
    <property type="entry name" value="CB"/>
    <property type="match status" value="1"/>
</dbReference>
<feature type="domain" description="Core-binding (CB)" evidence="6">
    <location>
        <begin position="110"/>
        <end position="187"/>
    </location>
</feature>
<protein>
    <submittedName>
        <fullName evidence="7">Site-specific recombinase XerD</fullName>
    </submittedName>
</protein>
<gene>
    <name evidence="7" type="ORF">SAMN04489714_0237</name>
</gene>
<dbReference type="InterPro" id="IPR050090">
    <property type="entry name" value="Tyrosine_recombinase_XerCD"/>
</dbReference>
<evidence type="ECO:0000259" key="6">
    <source>
        <dbReference type="PROSITE" id="PS51900"/>
    </source>
</evidence>
<dbReference type="Pfam" id="PF00589">
    <property type="entry name" value="Phage_integrase"/>
    <property type="match status" value="1"/>
</dbReference>
<organism evidence="7 8">
    <name type="scientific">Schaalia radingae</name>
    <dbReference type="NCBI Taxonomy" id="131110"/>
    <lineage>
        <taxon>Bacteria</taxon>
        <taxon>Bacillati</taxon>
        <taxon>Actinomycetota</taxon>
        <taxon>Actinomycetes</taxon>
        <taxon>Actinomycetales</taxon>
        <taxon>Actinomycetaceae</taxon>
        <taxon>Schaalia</taxon>
    </lineage>
</organism>
<dbReference type="PANTHER" id="PTHR30349:SF41">
    <property type="entry name" value="INTEGRASE_RECOMBINASE PROTEIN MJ0367-RELATED"/>
    <property type="match status" value="1"/>
</dbReference>
<dbReference type="InterPro" id="IPR011010">
    <property type="entry name" value="DNA_brk_join_enz"/>
</dbReference>
<dbReference type="PROSITE" id="PS51898">
    <property type="entry name" value="TYR_RECOMBINASE"/>
    <property type="match status" value="1"/>
</dbReference>
<sequence length="386" mass="43156">MDRLGGWIPAPFTPGYAKAPALAGASPEPPVGIEPTTYSLRDFFLKSAYIALLTILEFSFIRIAGNSTITSHYDLTGHSGNHGRTSKTLLVRARLAQELAQTLGMIMRPVLSNQLLEAWMVEMAARSLSTRTIDERIRVVAQFSKQANLDALTATYQDITLWLVTLPSAITRHTYYVHLRAFYHWLVITDQRADNPMIRVAPPKRPKYKPRPITDVQLQAALSSPLRGGTRTRIMLGAFAGLRVHEIAKIRGQDLDHATGLLEVVGKNHKTSVVPVHPIIMQEAKNYPLRGYWFPSPKNPKTHVERRAVGSSISNAFARVGVKMTSHQLRHYFATALLEAGADARVVQTLMRHENLSTTALYMNVSVRLQREALDLLPSVFNDYLF</sequence>
<reference evidence="7 8" key="1">
    <citation type="submission" date="2016-10" db="EMBL/GenBank/DDBJ databases">
        <authorList>
            <person name="Varghese N."/>
            <person name="Submissions S."/>
        </authorList>
    </citation>
    <scope>NUCLEOTIDE SEQUENCE [LARGE SCALE GENOMIC DNA]</scope>
    <source>
        <strain evidence="7 8">DSM 9169</strain>
    </source>
</reference>
<evidence type="ECO:0000313" key="7">
    <source>
        <dbReference type="EMBL" id="SDT86069.1"/>
    </source>
</evidence>
<dbReference type="InterPro" id="IPR044068">
    <property type="entry name" value="CB"/>
</dbReference>
<accession>A0ABY0V5B5</accession>
<dbReference type="EMBL" id="LT629792">
    <property type="protein sequence ID" value="SDT86069.1"/>
    <property type="molecule type" value="Genomic_DNA"/>
</dbReference>
<evidence type="ECO:0000313" key="8">
    <source>
        <dbReference type="Proteomes" id="UP000198976"/>
    </source>
</evidence>
<dbReference type="Gene3D" id="1.10.443.10">
    <property type="entry name" value="Intergrase catalytic core"/>
    <property type="match status" value="1"/>
</dbReference>
<dbReference type="InterPro" id="IPR013762">
    <property type="entry name" value="Integrase-like_cat_sf"/>
</dbReference>
<keyword evidence="2 4" id="KW-0238">DNA-binding</keyword>
<evidence type="ECO:0000256" key="3">
    <source>
        <dbReference type="ARBA" id="ARBA00023172"/>
    </source>
</evidence>
<dbReference type="InterPro" id="IPR002104">
    <property type="entry name" value="Integrase_catalytic"/>
</dbReference>
<dbReference type="PANTHER" id="PTHR30349">
    <property type="entry name" value="PHAGE INTEGRASE-RELATED"/>
    <property type="match status" value="1"/>
</dbReference>
<feature type="domain" description="Tyr recombinase" evidence="5">
    <location>
        <begin position="208"/>
        <end position="375"/>
    </location>
</feature>
<proteinExistence type="inferred from homology"/>